<proteinExistence type="predicted"/>
<name>A0A923I0M2_9FIRM</name>
<dbReference type="Proteomes" id="UP000616595">
    <property type="component" value="Unassembled WGS sequence"/>
</dbReference>
<evidence type="ECO:0000313" key="1">
    <source>
        <dbReference type="EMBL" id="MBC3889511.1"/>
    </source>
</evidence>
<protein>
    <submittedName>
        <fullName evidence="1">Uncharacterized protein</fullName>
    </submittedName>
</protein>
<dbReference type="EMBL" id="WJBD01000019">
    <property type="protein sequence ID" value="MBC3889511.1"/>
    <property type="molecule type" value="Genomic_DNA"/>
</dbReference>
<accession>A0A923I0M2</accession>
<evidence type="ECO:0000313" key="2">
    <source>
        <dbReference type="Proteomes" id="UP000616595"/>
    </source>
</evidence>
<comment type="caution">
    <text evidence="1">The sequence shown here is derived from an EMBL/GenBank/DDBJ whole genome shotgun (WGS) entry which is preliminary data.</text>
</comment>
<keyword evidence="2" id="KW-1185">Reference proteome</keyword>
<gene>
    <name evidence="1" type="ORF">GH810_14450</name>
</gene>
<reference evidence="1" key="1">
    <citation type="submission" date="2019-10" db="EMBL/GenBank/DDBJ databases">
        <authorList>
            <person name="Ross D.E."/>
            <person name="Gulliver D."/>
        </authorList>
    </citation>
    <scope>NUCLEOTIDE SEQUENCE</scope>
    <source>
        <strain evidence="1">DER-2019</strain>
    </source>
</reference>
<dbReference type="OrthoDB" id="8612906at2"/>
<reference evidence="1" key="2">
    <citation type="submission" date="2020-10" db="EMBL/GenBank/DDBJ databases">
        <title>Comparative genomics of the Acetobacterium genus.</title>
        <authorList>
            <person name="Marshall C."/>
            <person name="May H."/>
            <person name="Norman S."/>
        </authorList>
    </citation>
    <scope>NUCLEOTIDE SEQUENCE</scope>
    <source>
        <strain evidence="1">DER-2019</strain>
    </source>
</reference>
<dbReference type="RefSeq" id="WP_148568505.1">
    <property type="nucleotide sequence ID" value="NZ_RXYA01000018.1"/>
</dbReference>
<sequence>METSIKDVNNVDKLLNILKELSNFEIHVGILSGKADSKILMIAHVNEYGWQIEVTDKMRKYLGATGLHLKKETDHITIPERSFIRSGYDQNKVKLEKLMENLLKKVIMSEITVNQFTDQVGLYCVGFIQKFMTDLKSPADHPYTIEKKGGKTNPLMDSGELRQKITYEVVKK</sequence>
<organism evidence="1 2">
    <name type="scientific">Acetobacterium paludosum</name>
    <dbReference type="NCBI Taxonomy" id="52693"/>
    <lineage>
        <taxon>Bacteria</taxon>
        <taxon>Bacillati</taxon>
        <taxon>Bacillota</taxon>
        <taxon>Clostridia</taxon>
        <taxon>Eubacteriales</taxon>
        <taxon>Eubacteriaceae</taxon>
        <taxon>Acetobacterium</taxon>
    </lineage>
</organism>
<dbReference type="AlphaFoldDB" id="A0A923I0M2"/>